<dbReference type="InterPro" id="IPR056924">
    <property type="entry name" value="SH3_Tf2-1"/>
</dbReference>
<evidence type="ECO:0000313" key="3">
    <source>
        <dbReference type="Proteomes" id="UP001172457"/>
    </source>
</evidence>
<dbReference type="AlphaFoldDB" id="A0AA38U2X1"/>
<dbReference type="GO" id="GO:0003676">
    <property type="term" value="F:nucleic acid binding"/>
    <property type="evidence" value="ECO:0007669"/>
    <property type="project" value="InterPro"/>
</dbReference>
<dbReference type="EMBL" id="JARYMX010000002">
    <property type="protein sequence ID" value="KAJ9561488.1"/>
    <property type="molecule type" value="Genomic_DNA"/>
</dbReference>
<dbReference type="InterPro" id="IPR012337">
    <property type="entry name" value="RNaseH-like_sf"/>
</dbReference>
<accession>A0AA38U2X1</accession>
<keyword evidence="3" id="KW-1185">Reference proteome</keyword>
<organism evidence="2 3">
    <name type="scientific">Centaurea solstitialis</name>
    <name type="common">yellow star-thistle</name>
    <dbReference type="NCBI Taxonomy" id="347529"/>
    <lineage>
        <taxon>Eukaryota</taxon>
        <taxon>Viridiplantae</taxon>
        <taxon>Streptophyta</taxon>
        <taxon>Embryophyta</taxon>
        <taxon>Tracheophyta</taxon>
        <taxon>Spermatophyta</taxon>
        <taxon>Magnoliopsida</taxon>
        <taxon>eudicotyledons</taxon>
        <taxon>Gunneridae</taxon>
        <taxon>Pentapetalae</taxon>
        <taxon>asterids</taxon>
        <taxon>campanulids</taxon>
        <taxon>Asterales</taxon>
        <taxon>Asteraceae</taxon>
        <taxon>Carduoideae</taxon>
        <taxon>Cardueae</taxon>
        <taxon>Centaureinae</taxon>
        <taxon>Centaurea</taxon>
    </lineage>
</organism>
<dbReference type="PANTHER" id="PTHR46148:SF57">
    <property type="entry name" value="OS12G0499874 PROTEIN"/>
    <property type="match status" value="1"/>
</dbReference>
<dbReference type="Gene3D" id="3.30.420.10">
    <property type="entry name" value="Ribonuclease H-like superfamily/Ribonuclease H"/>
    <property type="match status" value="1"/>
</dbReference>
<evidence type="ECO:0000259" key="1">
    <source>
        <dbReference type="Pfam" id="PF24626"/>
    </source>
</evidence>
<feature type="domain" description="Tf2-1-like SH3-like" evidence="1">
    <location>
        <begin position="262"/>
        <end position="316"/>
    </location>
</feature>
<dbReference type="InterPro" id="IPR036397">
    <property type="entry name" value="RNaseH_sf"/>
</dbReference>
<reference evidence="2" key="1">
    <citation type="submission" date="2023-03" db="EMBL/GenBank/DDBJ databases">
        <title>Chromosome-scale reference genome and RAD-based genetic map of yellow starthistle (Centaurea solstitialis) reveal putative structural variation and QTLs associated with invader traits.</title>
        <authorList>
            <person name="Reatini B."/>
            <person name="Cang F.A."/>
            <person name="Jiang Q."/>
            <person name="Mckibben M.T.W."/>
            <person name="Barker M.S."/>
            <person name="Rieseberg L.H."/>
            <person name="Dlugosch K.M."/>
        </authorList>
    </citation>
    <scope>NUCLEOTIDE SEQUENCE</scope>
    <source>
        <strain evidence="2">CAN-66</strain>
        <tissue evidence="2">Leaf</tissue>
    </source>
</reference>
<evidence type="ECO:0000313" key="2">
    <source>
        <dbReference type="EMBL" id="KAJ9561488.1"/>
    </source>
</evidence>
<dbReference type="Pfam" id="PF24626">
    <property type="entry name" value="SH3_Tf2-1"/>
    <property type="match status" value="1"/>
</dbReference>
<dbReference type="PANTHER" id="PTHR46148">
    <property type="entry name" value="CHROMO DOMAIN-CONTAINING PROTEIN"/>
    <property type="match status" value="1"/>
</dbReference>
<proteinExistence type="predicted"/>
<dbReference type="Proteomes" id="UP001172457">
    <property type="component" value="Chromosome 2"/>
</dbReference>
<protein>
    <recommendedName>
        <fullName evidence="1">Tf2-1-like SH3-like domain-containing protein</fullName>
    </recommendedName>
</protein>
<name>A0AA38U2X1_9ASTR</name>
<sequence length="351" mass="40320">MDALGRKSHNVVMRVPLIRFTVATSLLELIRSFQVDAVKEENQKKERIKGQLAQLVSVSRGLLTRSGCVWVLVSCEVIQILPDEAQRSKFPIHPGTTRNRDLKTDYGLPGMKRDVACCIKEGVARHGVPVMMISDRVVWSTSRFGGRIQEDMDTRLQFSTAFHPQTDGQSERTIQTSEDMLRACQQFPYQYQQCLRTRCCTGRDVELLFVGGKVGQRELGSTKIVQRTMESMEKIRERLRTSQSCQKSYANKRRWDLEFNEGDDVLMKVLPWNGVLRFRKRGKLNPSYIGPFKVIACVGKVAYRIELPSELSQLMSRLTFRQTSYKKINYVERPIAVMETKTKTLRDKEIG</sequence>
<dbReference type="SUPFAM" id="SSF53098">
    <property type="entry name" value="Ribonuclease H-like"/>
    <property type="match status" value="1"/>
</dbReference>
<gene>
    <name evidence="2" type="ORF">OSB04_006648</name>
</gene>
<comment type="caution">
    <text evidence="2">The sequence shown here is derived from an EMBL/GenBank/DDBJ whole genome shotgun (WGS) entry which is preliminary data.</text>
</comment>